<keyword evidence="2" id="KW-0238">DNA-binding</keyword>
<evidence type="ECO:0000313" key="5">
    <source>
        <dbReference type="Proteomes" id="UP000696280"/>
    </source>
</evidence>
<evidence type="ECO:0000313" key="4">
    <source>
        <dbReference type="EMBL" id="CAG8953170.1"/>
    </source>
</evidence>
<dbReference type="InterPro" id="IPR000116">
    <property type="entry name" value="HMGA"/>
</dbReference>
<name>A0A9N9KS77_9HELO</name>
<dbReference type="InterPro" id="IPR017956">
    <property type="entry name" value="AT_hook_DNA-bd_motif"/>
</dbReference>
<accession>A0A9N9KS77</accession>
<feature type="compositionally biased region" description="Low complexity" evidence="3">
    <location>
        <begin position="286"/>
        <end position="299"/>
    </location>
</feature>
<dbReference type="PRINTS" id="PR00930">
    <property type="entry name" value="HIGHMOBLTYIY"/>
</dbReference>
<sequence>MLRNIFGKQDTSPQDNTMATTMTISQFKETLGRYPSVLAAKSRAPKDGAPTIQELDKFRYIEAPSRLSKNTKRVMTIADINKLVQWKLNHGAYRPGLSKRVASNTDEKVEEATKDGFSHYAKNPNDIKVVIEKLSALNGIGPATASLLLAIHDPDNVIFFSDEVYSWLVNNGKKATLKYTIKEFEEVYTKAEALHRRLGVNYIDIEKVAFVTIKENEPVHVPKPKKEPSGLPRGRPKLAEADKKPKKEPSGLPRGRPRNPDSKAKPKATGTPGKRGRPAGVKAEAKSPAPAKTPATPASGKGRGRPKKVEAEVDAEGEVDDTPAPKSSAKRKAAEDPTPKGRGKKAKA</sequence>
<reference evidence="4" key="1">
    <citation type="submission" date="2021-07" db="EMBL/GenBank/DDBJ databases">
        <authorList>
            <person name="Durling M."/>
        </authorList>
    </citation>
    <scope>NUCLEOTIDE SEQUENCE</scope>
</reference>
<organism evidence="4 5">
    <name type="scientific">Hymenoscyphus fraxineus</name>
    <dbReference type="NCBI Taxonomy" id="746836"/>
    <lineage>
        <taxon>Eukaryota</taxon>
        <taxon>Fungi</taxon>
        <taxon>Dikarya</taxon>
        <taxon>Ascomycota</taxon>
        <taxon>Pezizomycotina</taxon>
        <taxon>Leotiomycetes</taxon>
        <taxon>Helotiales</taxon>
        <taxon>Helotiaceae</taxon>
        <taxon>Hymenoscyphus</taxon>
    </lineage>
</organism>
<protein>
    <submittedName>
        <fullName evidence="4">Uncharacterized protein</fullName>
    </submittedName>
</protein>
<gene>
    <name evidence="4" type="ORF">HYFRA_00003370</name>
</gene>
<dbReference type="PANTHER" id="PTHR21521">
    <property type="entry name" value="AMUN, ISOFORM A"/>
    <property type="match status" value="1"/>
</dbReference>
<dbReference type="GO" id="GO:0003677">
    <property type="term" value="F:DNA binding"/>
    <property type="evidence" value="ECO:0007669"/>
    <property type="project" value="UniProtKB-KW"/>
</dbReference>
<dbReference type="SMART" id="SM00384">
    <property type="entry name" value="AT_hook"/>
    <property type="match status" value="4"/>
</dbReference>
<keyword evidence="5" id="KW-1185">Reference proteome</keyword>
<proteinExistence type="predicted"/>
<dbReference type="GO" id="GO:0005634">
    <property type="term" value="C:nucleus"/>
    <property type="evidence" value="ECO:0007669"/>
    <property type="project" value="InterPro"/>
</dbReference>
<evidence type="ECO:0000256" key="1">
    <source>
        <dbReference type="ARBA" id="ARBA00022737"/>
    </source>
</evidence>
<dbReference type="EMBL" id="CAJVRL010000049">
    <property type="protein sequence ID" value="CAG8953170.1"/>
    <property type="molecule type" value="Genomic_DNA"/>
</dbReference>
<feature type="region of interest" description="Disordered" evidence="3">
    <location>
        <begin position="219"/>
        <end position="348"/>
    </location>
</feature>
<dbReference type="Proteomes" id="UP000696280">
    <property type="component" value="Unassembled WGS sequence"/>
</dbReference>
<keyword evidence="1" id="KW-0677">Repeat</keyword>
<evidence type="ECO:0000256" key="2">
    <source>
        <dbReference type="ARBA" id="ARBA00023125"/>
    </source>
</evidence>
<feature type="compositionally biased region" description="Basic and acidic residues" evidence="3">
    <location>
        <begin position="237"/>
        <end position="249"/>
    </location>
</feature>
<feature type="compositionally biased region" description="Acidic residues" evidence="3">
    <location>
        <begin position="312"/>
        <end position="321"/>
    </location>
</feature>
<dbReference type="GO" id="GO:0000785">
    <property type="term" value="C:chromatin"/>
    <property type="evidence" value="ECO:0007669"/>
    <property type="project" value="InterPro"/>
</dbReference>
<evidence type="ECO:0000256" key="3">
    <source>
        <dbReference type="SAM" id="MobiDB-lite"/>
    </source>
</evidence>
<dbReference type="AlphaFoldDB" id="A0A9N9KS77"/>
<feature type="compositionally biased region" description="Basic and acidic residues" evidence="3">
    <location>
        <begin position="219"/>
        <end position="228"/>
    </location>
</feature>
<dbReference type="PANTHER" id="PTHR21521:SF0">
    <property type="entry name" value="AMUN, ISOFORM A"/>
    <property type="match status" value="1"/>
</dbReference>
<dbReference type="GO" id="GO:0006355">
    <property type="term" value="P:regulation of DNA-templated transcription"/>
    <property type="evidence" value="ECO:0007669"/>
    <property type="project" value="InterPro"/>
</dbReference>
<dbReference type="OrthoDB" id="8249012at2759"/>
<comment type="caution">
    <text evidence="4">The sequence shown here is derived from an EMBL/GenBank/DDBJ whole genome shotgun (WGS) entry which is preliminary data.</text>
</comment>